<accession>A0ABN7WH62</accession>
<sequence length="484" mass="56277">DDFWSLRHYVGWVIKNESELPTWRACIKDFYDSLDWIIERRSLPRSIRAVAKRLYNDKEIPETQTIIKELEIPYKKAYNGKYGASIYKTVVHVQEEENVFASASQTKTKNSKKHKVQDEDQCFSAKNQSSNPNIRYKDQYRILVVKIRVFLQMRRNGQHFSGIRSFASSKKWMLKSGRFVEDVPFRLGMECRYHNLVHSFILDPEDTFVKNAFSKEEMDEILNKSVQDPPEIEDEVLKYLNTFSKILCTDLHQEIRKALNTSHPRLGGNFNPQVDFAFDHIRTTVADWLCLLEMQPNPLTLDMPEAWYRINVWWTIDIAFSDIPYTYVIGGEKADAYVRTIGTRSTDWAASEASSKWQGIHDTKIMKDSGLSLPRTLKDIFIHLAGKINYSEPKLQKLVIVGFIHAGSVLIRTNLDCPAGYFYRYTRGNPLEVYMNVKEFGKTLDVLVEIIYAKLLIFQTMQIVNNPTDIEIILKDGNNKLIQN</sequence>
<keyword evidence="3" id="KW-1185">Reference proteome</keyword>
<protein>
    <submittedName>
        <fullName evidence="2">41550_t:CDS:1</fullName>
    </submittedName>
</protein>
<evidence type="ECO:0000313" key="3">
    <source>
        <dbReference type="Proteomes" id="UP000789901"/>
    </source>
</evidence>
<evidence type="ECO:0000256" key="1">
    <source>
        <dbReference type="SAM" id="MobiDB-lite"/>
    </source>
</evidence>
<dbReference type="EMBL" id="CAJVQB010044310">
    <property type="protein sequence ID" value="CAG8831806.1"/>
    <property type="molecule type" value="Genomic_DNA"/>
</dbReference>
<gene>
    <name evidence="2" type="ORF">GMARGA_LOCUS30791</name>
</gene>
<dbReference type="Proteomes" id="UP000789901">
    <property type="component" value="Unassembled WGS sequence"/>
</dbReference>
<evidence type="ECO:0000313" key="2">
    <source>
        <dbReference type="EMBL" id="CAG8831806.1"/>
    </source>
</evidence>
<feature type="non-terminal residue" evidence="2">
    <location>
        <position position="484"/>
    </location>
</feature>
<feature type="region of interest" description="Disordered" evidence="1">
    <location>
        <begin position="104"/>
        <end position="128"/>
    </location>
</feature>
<organism evidence="2 3">
    <name type="scientific">Gigaspora margarita</name>
    <dbReference type="NCBI Taxonomy" id="4874"/>
    <lineage>
        <taxon>Eukaryota</taxon>
        <taxon>Fungi</taxon>
        <taxon>Fungi incertae sedis</taxon>
        <taxon>Mucoromycota</taxon>
        <taxon>Glomeromycotina</taxon>
        <taxon>Glomeromycetes</taxon>
        <taxon>Diversisporales</taxon>
        <taxon>Gigasporaceae</taxon>
        <taxon>Gigaspora</taxon>
    </lineage>
</organism>
<reference evidence="2 3" key="1">
    <citation type="submission" date="2021-06" db="EMBL/GenBank/DDBJ databases">
        <authorList>
            <person name="Kallberg Y."/>
            <person name="Tangrot J."/>
            <person name="Rosling A."/>
        </authorList>
    </citation>
    <scope>NUCLEOTIDE SEQUENCE [LARGE SCALE GENOMIC DNA]</scope>
    <source>
        <strain evidence="2 3">120-4 pot B 10/14</strain>
    </source>
</reference>
<comment type="caution">
    <text evidence="2">The sequence shown here is derived from an EMBL/GenBank/DDBJ whole genome shotgun (WGS) entry which is preliminary data.</text>
</comment>
<name>A0ABN7WH62_GIGMA</name>
<feature type="non-terminal residue" evidence="2">
    <location>
        <position position="1"/>
    </location>
</feature>
<proteinExistence type="predicted"/>